<organism evidence="2 3">
    <name type="scientific">Ataeniobius toweri</name>
    <dbReference type="NCBI Taxonomy" id="208326"/>
    <lineage>
        <taxon>Eukaryota</taxon>
        <taxon>Metazoa</taxon>
        <taxon>Chordata</taxon>
        <taxon>Craniata</taxon>
        <taxon>Vertebrata</taxon>
        <taxon>Euteleostomi</taxon>
        <taxon>Actinopterygii</taxon>
        <taxon>Neopterygii</taxon>
        <taxon>Teleostei</taxon>
        <taxon>Neoteleostei</taxon>
        <taxon>Acanthomorphata</taxon>
        <taxon>Ovalentaria</taxon>
        <taxon>Atherinomorphae</taxon>
        <taxon>Cyprinodontiformes</taxon>
        <taxon>Goodeidae</taxon>
        <taxon>Ataeniobius</taxon>
    </lineage>
</organism>
<feature type="region of interest" description="Disordered" evidence="1">
    <location>
        <begin position="72"/>
        <end position="102"/>
    </location>
</feature>
<name>A0ABU7AXJ6_9TELE</name>
<evidence type="ECO:0000313" key="2">
    <source>
        <dbReference type="EMBL" id="MED6242188.1"/>
    </source>
</evidence>
<proteinExistence type="predicted"/>
<evidence type="ECO:0000256" key="1">
    <source>
        <dbReference type="SAM" id="MobiDB-lite"/>
    </source>
</evidence>
<dbReference type="Proteomes" id="UP001345963">
    <property type="component" value="Unassembled WGS sequence"/>
</dbReference>
<sequence length="102" mass="11121">MHEFCSLPTAIIKKEEEETDLLHAGPLRNWKERHSALMSSCRQADVTLQTGSKSAIRSCDHQVGVSADEVGVSQSGHFSSTNPDWTNEIKGKSSAAHDLTSI</sequence>
<gene>
    <name evidence="2" type="ORF">ATANTOWER_001405</name>
</gene>
<reference evidence="2 3" key="1">
    <citation type="submission" date="2021-07" db="EMBL/GenBank/DDBJ databases">
        <authorList>
            <person name="Palmer J.M."/>
        </authorList>
    </citation>
    <scope>NUCLEOTIDE SEQUENCE [LARGE SCALE GENOMIC DNA]</scope>
    <source>
        <strain evidence="2 3">AT_MEX2019</strain>
        <tissue evidence="2">Muscle</tissue>
    </source>
</reference>
<keyword evidence="3" id="KW-1185">Reference proteome</keyword>
<feature type="compositionally biased region" description="Polar residues" evidence="1">
    <location>
        <begin position="72"/>
        <end position="85"/>
    </location>
</feature>
<evidence type="ECO:0000313" key="3">
    <source>
        <dbReference type="Proteomes" id="UP001345963"/>
    </source>
</evidence>
<dbReference type="EMBL" id="JAHUTI010030645">
    <property type="protein sequence ID" value="MED6242188.1"/>
    <property type="molecule type" value="Genomic_DNA"/>
</dbReference>
<comment type="caution">
    <text evidence="2">The sequence shown here is derived from an EMBL/GenBank/DDBJ whole genome shotgun (WGS) entry which is preliminary data.</text>
</comment>
<protein>
    <submittedName>
        <fullName evidence="2">Uncharacterized protein</fullName>
    </submittedName>
</protein>
<accession>A0ABU7AXJ6</accession>